<accession>A0A2I1K201</accession>
<evidence type="ECO:0000313" key="7">
    <source>
        <dbReference type="Proteomes" id="UP000234384"/>
    </source>
</evidence>
<dbReference type="SMART" id="SM00644">
    <property type="entry name" value="Ami_2"/>
    <property type="match status" value="1"/>
</dbReference>
<dbReference type="GO" id="GO:0008745">
    <property type="term" value="F:N-acetylmuramoyl-L-alanine amidase activity"/>
    <property type="evidence" value="ECO:0007669"/>
    <property type="project" value="UniProtKB-EC"/>
</dbReference>
<keyword evidence="4" id="KW-0961">Cell wall biogenesis/degradation</keyword>
<dbReference type="InterPro" id="IPR018392">
    <property type="entry name" value="LysM"/>
</dbReference>
<dbReference type="GO" id="GO:0071555">
    <property type="term" value="P:cell wall organization"/>
    <property type="evidence" value="ECO:0007669"/>
    <property type="project" value="UniProtKB-KW"/>
</dbReference>
<dbReference type="InterPro" id="IPR003646">
    <property type="entry name" value="SH3-like_bac-type"/>
</dbReference>
<dbReference type="InterPro" id="IPR036779">
    <property type="entry name" value="LysM_dom_sf"/>
</dbReference>
<gene>
    <name evidence="6" type="ORF">CYJ57_02985</name>
</gene>
<dbReference type="CDD" id="cd00118">
    <property type="entry name" value="LysM"/>
    <property type="match status" value="1"/>
</dbReference>
<evidence type="ECO:0000259" key="5">
    <source>
        <dbReference type="PROSITE" id="PS51782"/>
    </source>
</evidence>
<dbReference type="GO" id="GO:0009254">
    <property type="term" value="P:peptidoglycan turnover"/>
    <property type="evidence" value="ECO:0007669"/>
    <property type="project" value="TreeGrafter"/>
</dbReference>
<dbReference type="InterPro" id="IPR002502">
    <property type="entry name" value="Amidase_domain"/>
</dbReference>
<dbReference type="Proteomes" id="UP000234384">
    <property type="component" value="Unassembled WGS sequence"/>
</dbReference>
<protein>
    <recommendedName>
        <fullName evidence="2">N-acetylmuramoyl-L-alanine amidase</fullName>
        <ecNumber evidence="2">3.5.1.28</ecNumber>
    </recommendedName>
</protein>
<dbReference type="Gene3D" id="2.30.30.40">
    <property type="entry name" value="SH3 Domains"/>
    <property type="match status" value="1"/>
</dbReference>
<organism evidence="6 7">
    <name type="scientific">Falseniella ignava</name>
    <dbReference type="NCBI Taxonomy" id="137730"/>
    <lineage>
        <taxon>Bacteria</taxon>
        <taxon>Bacillati</taxon>
        <taxon>Bacillota</taxon>
        <taxon>Bacilli</taxon>
        <taxon>Lactobacillales</taxon>
        <taxon>Aerococcaceae</taxon>
        <taxon>Falseniella</taxon>
    </lineage>
</organism>
<sequence>MAKLYPIEQDITNINIGGWNNPQWIVIHFVGAAGQARDNANYFRNVYREASAHYFVDPHRIIQVVPDNRQGWHVGDGFNSGRGQFNGYHRYGATNRNSIGIEMCQDTSTGNNVWEWQPHAKTYEQVLLLTQHLQRKYNIPDERVIRHFDASGKSCPGCWMKNNWEKWHKFKRDLEALNKGTLNFKEPKIQPKEKPAQPTNSQDMYTIQVGDSLSKIAKKFNVTVKELVEWNDIKNPDLIYPESRIIVKKAKEVSKHGRFRFNTTVNVRNLPQATGHVPAKYYKDEIVYYDDYKDIDGMRWLKYTSYDGRTRWISAGTKDKPYGEFIE</sequence>
<comment type="catalytic activity">
    <reaction evidence="1">
        <text>Hydrolyzes the link between N-acetylmuramoyl residues and L-amino acid residues in certain cell-wall glycopeptides.</text>
        <dbReference type="EC" id="3.5.1.28"/>
    </reaction>
</comment>
<dbReference type="EC" id="3.5.1.28" evidence="2"/>
<evidence type="ECO:0000256" key="3">
    <source>
        <dbReference type="ARBA" id="ARBA00022801"/>
    </source>
</evidence>
<dbReference type="SMART" id="SM00257">
    <property type="entry name" value="LysM"/>
    <property type="match status" value="1"/>
</dbReference>
<dbReference type="OrthoDB" id="2416895at2"/>
<dbReference type="GO" id="GO:0009253">
    <property type="term" value="P:peptidoglycan catabolic process"/>
    <property type="evidence" value="ECO:0007669"/>
    <property type="project" value="InterPro"/>
</dbReference>
<dbReference type="PANTHER" id="PTHR30417:SF1">
    <property type="entry name" value="N-ACETYLMURAMOYL-L-ALANINE AMIDASE AMID"/>
    <property type="match status" value="1"/>
</dbReference>
<evidence type="ECO:0000256" key="4">
    <source>
        <dbReference type="ARBA" id="ARBA00023316"/>
    </source>
</evidence>
<keyword evidence="3" id="KW-0378">Hydrolase</keyword>
<reference evidence="6 7" key="1">
    <citation type="submission" date="2017-12" db="EMBL/GenBank/DDBJ databases">
        <title>Phylogenetic diversity of female urinary microbiome.</title>
        <authorList>
            <person name="Thomas-White K."/>
            <person name="Wolfe A.J."/>
        </authorList>
    </citation>
    <scope>NUCLEOTIDE SEQUENCE [LARGE SCALE GENOMIC DNA]</scope>
    <source>
        <strain evidence="6 7">UMB0898</strain>
    </source>
</reference>
<dbReference type="InterPro" id="IPR036505">
    <property type="entry name" value="Amidase/PGRP_sf"/>
</dbReference>
<dbReference type="AlphaFoldDB" id="A0A2I1K201"/>
<dbReference type="PANTHER" id="PTHR30417">
    <property type="entry name" value="N-ACETYLMURAMOYL-L-ALANINE AMIDASE AMID"/>
    <property type="match status" value="1"/>
</dbReference>
<evidence type="ECO:0000256" key="1">
    <source>
        <dbReference type="ARBA" id="ARBA00001561"/>
    </source>
</evidence>
<feature type="domain" description="LysM" evidence="5">
    <location>
        <begin position="203"/>
        <end position="247"/>
    </location>
</feature>
<dbReference type="Pfam" id="PF08460">
    <property type="entry name" value="SH3_5"/>
    <property type="match status" value="1"/>
</dbReference>
<evidence type="ECO:0000313" key="6">
    <source>
        <dbReference type="EMBL" id="PKY89689.1"/>
    </source>
</evidence>
<evidence type="ECO:0000256" key="2">
    <source>
        <dbReference type="ARBA" id="ARBA00011901"/>
    </source>
</evidence>
<dbReference type="Pfam" id="PF01510">
    <property type="entry name" value="Amidase_2"/>
    <property type="match status" value="1"/>
</dbReference>
<dbReference type="SUPFAM" id="SSF55846">
    <property type="entry name" value="N-acetylmuramoyl-L-alanine amidase-like"/>
    <property type="match status" value="1"/>
</dbReference>
<proteinExistence type="predicted"/>
<comment type="caution">
    <text evidence="6">The sequence shown here is derived from an EMBL/GenBank/DDBJ whole genome shotgun (WGS) entry which is preliminary data.</text>
</comment>
<dbReference type="Gene3D" id="3.40.80.10">
    <property type="entry name" value="Peptidoglycan recognition protein-like"/>
    <property type="match status" value="1"/>
</dbReference>
<dbReference type="Gene3D" id="3.10.350.10">
    <property type="entry name" value="LysM domain"/>
    <property type="match status" value="1"/>
</dbReference>
<name>A0A2I1K201_9LACT</name>
<dbReference type="PROSITE" id="PS51782">
    <property type="entry name" value="LYSM"/>
    <property type="match status" value="1"/>
</dbReference>
<dbReference type="EMBL" id="PKHE01000005">
    <property type="protein sequence ID" value="PKY89689.1"/>
    <property type="molecule type" value="Genomic_DNA"/>
</dbReference>
<dbReference type="RefSeq" id="WP_101954009.1">
    <property type="nucleotide sequence ID" value="NZ_PKHE01000005.1"/>
</dbReference>
<dbReference type="Pfam" id="PF01476">
    <property type="entry name" value="LysM"/>
    <property type="match status" value="1"/>
</dbReference>
<dbReference type="SUPFAM" id="SSF54106">
    <property type="entry name" value="LysM domain"/>
    <property type="match status" value="1"/>
</dbReference>
<dbReference type="InterPro" id="IPR051206">
    <property type="entry name" value="NAMLAA_amidase_2"/>
</dbReference>
<dbReference type="CDD" id="cd06583">
    <property type="entry name" value="PGRP"/>
    <property type="match status" value="1"/>
</dbReference>